<feature type="domain" description="Extracellular matrix-binding protein ebh GA module" evidence="2">
    <location>
        <begin position="83"/>
        <end position="142"/>
    </location>
</feature>
<evidence type="ECO:0000259" key="2">
    <source>
        <dbReference type="SMART" id="SM00844"/>
    </source>
</evidence>
<dbReference type="InterPro" id="IPR009063">
    <property type="entry name" value="Ig/albumin-bd_sf"/>
</dbReference>
<sequence length="204" mass="22028">MVRLVAGVQGIQANAGTLDQAMNQLRQSIASKDATKSSEDYQDANADLQNAYNDAVTNAEGIISATNNPEMNPDTINQKASQVNSAKSALNGDEKLAAAKQTAKSDIGRLTDLNNAQRTAANAEVDQAPNLAAVTAAKNKATSLNTAMGNLKHALAEKDNTKRSVNYTDADQPNNKRMILRLHKQKQLLMLMAATRMKHKFKQH</sequence>
<gene>
    <name evidence="3" type="primary">ebh_12</name>
    <name evidence="3" type="ORF">NCTC10702_02275</name>
</gene>
<evidence type="ECO:0000313" key="4">
    <source>
        <dbReference type="Proteomes" id="UP000254116"/>
    </source>
</evidence>
<evidence type="ECO:0000313" key="3">
    <source>
        <dbReference type="EMBL" id="SUL35428.1"/>
    </source>
</evidence>
<dbReference type="Proteomes" id="UP000254116">
    <property type="component" value="Unassembled WGS sequence"/>
</dbReference>
<dbReference type="InterPro" id="IPR002988">
    <property type="entry name" value="GA_module"/>
</dbReference>
<organism evidence="3 4">
    <name type="scientific">Staphylococcus aureus</name>
    <dbReference type="NCBI Taxonomy" id="1280"/>
    <lineage>
        <taxon>Bacteria</taxon>
        <taxon>Bacillati</taxon>
        <taxon>Bacillota</taxon>
        <taxon>Bacilli</taxon>
        <taxon>Bacillales</taxon>
        <taxon>Staphylococcaceae</taxon>
        <taxon>Staphylococcus</taxon>
    </lineage>
</organism>
<proteinExistence type="predicted"/>
<dbReference type="SMART" id="SM00844">
    <property type="entry name" value="GA"/>
    <property type="match status" value="1"/>
</dbReference>
<dbReference type="Pfam" id="PF07554">
    <property type="entry name" value="FIVAR"/>
    <property type="match status" value="1"/>
</dbReference>
<dbReference type="AlphaFoldDB" id="A0A380EJ71"/>
<dbReference type="InterPro" id="IPR020840">
    <property type="entry name" value="Extracell_matrix-bd_GA"/>
</dbReference>
<dbReference type="Pfam" id="PF01468">
    <property type="entry name" value="GA"/>
    <property type="match status" value="1"/>
</dbReference>
<dbReference type="Gene3D" id="1.20.5.420">
    <property type="entry name" value="Immunoglobulin FC, subunit C"/>
    <property type="match status" value="2"/>
</dbReference>
<protein>
    <submittedName>
        <fullName evidence="3">Extracellular matrix binding protein</fullName>
    </submittedName>
</protein>
<dbReference type="SUPFAM" id="SSF46997">
    <property type="entry name" value="Bacterial immunoglobulin/albumin-binding domains"/>
    <property type="match status" value="2"/>
</dbReference>
<keyword evidence="1" id="KW-0677">Repeat</keyword>
<reference evidence="3 4" key="1">
    <citation type="submission" date="2018-06" db="EMBL/GenBank/DDBJ databases">
        <authorList>
            <consortium name="Pathogen Informatics"/>
            <person name="Doyle S."/>
        </authorList>
    </citation>
    <scope>NUCLEOTIDE SEQUENCE [LARGE SCALE GENOMIC DNA]</scope>
    <source>
        <strain evidence="3 4">NCTC10702</strain>
    </source>
</reference>
<accession>A0A380EJ71</accession>
<name>A0A380EJ71_STAAU</name>
<dbReference type="EMBL" id="UHBY01000003">
    <property type="protein sequence ID" value="SUL35428.1"/>
    <property type="molecule type" value="Genomic_DNA"/>
</dbReference>
<evidence type="ECO:0000256" key="1">
    <source>
        <dbReference type="ARBA" id="ARBA00022737"/>
    </source>
</evidence>